<dbReference type="PANTHER" id="PTHR42160:SF1">
    <property type="entry name" value="URACIL-DNA GLYCOSYLASE SUPERFAMILY PROTEIN"/>
    <property type="match status" value="1"/>
</dbReference>
<dbReference type="EMBL" id="SOFS01000012">
    <property type="protein sequence ID" value="TFC22380.1"/>
    <property type="molecule type" value="Genomic_DNA"/>
</dbReference>
<accession>A0ABY2ISY2</accession>
<dbReference type="Proteomes" id="UP000297604">
    <property type="component" value="Unassembled WGS sequence"/>
</dbReference>
<dbReference type="Gene3D" id="3.40.470.10">
    <property type="entry name" value="Uracil-DNA glycosylase-like domain"/>
    <property type="match status" value="1"/>
</dbReference>
<dbReference type="Pfam" id="PF03167">
    <property type="entry name" value="UDG"/>
    <property type="match status" value="1"/>
</dbReference>
<protein>
    <submittedName>
        <fullName evidence="3">Uracil-DNA glycosylase family protein</fullName>
    </submittedName>
</protein>
<sequence>MGAGRRHDGHLHHRPARTRRRSHRNRPRSPAPRPDRLRHFRPSRTRHLEQHVTIEEIRRAINTDPANSDWAKQGAGPLFVADPAARIVIIGQAPGQRAQASGIPWDDASGAKLMMWLGVTETQFRDPELFAILPMDFYYPGKGTSGDLPPRKDFAPRWHPLILSQLPRIRLTLLVGKYAQDQYLVGRAKSNLTENVRAFREYLPEVFPVVHPSPLNFRWQARNPWFEADLVPALRASVADAIG</sequence>
<evidence type="ECO:0000313" key="3">
    <source>
        <dbReference type="EMBL" id="TFC22380.1"/>
    </source>
</evidence>
<dbReference type="CDD" id="cd10033">
    <property type="entry name" value="UDG_like"/>
    <property type="match status" value="1"/>
</dbReference>
<keyword evidence="4" id="KW-1185">Reference proteome</keyword>
<evidence type="ECO:0000256" key="1">
    <source>
        <dbReference type="SAM" id="MobiDB-lite"/>
    </source>
</evidence>
<dbReference type="SMART" id="SM00987">
    <property type="entry name" value="UreE_C"/>
    <property type="match status" value="1"/>
</dbReference>
<dbReference type="SUPFAM" id="SSF52141">
    <property type="entry name" value="Uracil-DNA glycosylase-like"/>
    <property type="match status" value="1"/>
</dbReference>
<organism evidence="3 4">
    <name type="scientific">Cryobacterium glucosi</name>
    <dbReference type="NCBI Taxonomy" id="1259175"/>
    <lineage>
        <taxon>Bacteria</taxon>
        <taxon>Bacillati</taxon>
        <taxon>Actinomycetota</taxon>
        <taxon>Actinomycetes</taxon>
        <taxon>Micrococcales</taxon>
        <taxon>Microbacteriaceae</taxon>
        <taxon>Cryobacterium</taxon>
    </lineage>
</organism>
<feature type="domain" description="Uracil-DNA glycosylase-like" evidence="2">
    <location>
        <begin position="78"/>
        <end position="235"/>
    </location>
</feature>
<evidence type="ECO:0000259" key="2">
    <source>
        <dbReference type="SMART" id="SM00986"/>
    </source>
</evidence>
<dbReference type="SMART" id="SM00986">
    <property type="entry name" value="UDG"/>
    <property type="match status" value="1"/>
</dbReference>
<dbReference type="PANTHER" id="PTHR42160">
    <property type="entry name" value="URACIL-DNA GLYCOSYLASE SUPERFAMILY PROTEIN"/>
    <property type="match status" value="1"/>
</dbReference>
<feature type="compositionally biased region" description="Basic residues" evidence="1">
    <location>
        <begin position="7"/>
        <end position="27"/>
    </location>
</feature>
<dbReference type="InterPro" id="IPR047124">
    <property type="entry name" value="HI_0220.2"/>
</dbReference>
<reference evidence="3 4" key="1">
    <citation type="submission" date="2019-03" db="EMBL/GenBank/DDBJ databases">
        <title>Genomics of glacier-inhabiting Cryobacterium strains.</title>
        <authorList>
            <person name="Liu Q."/>
            <person name="Xin Y.-H."/>
        </authorList>
    </citation>
    <scope>NUCLEOTIDE SEQUENCE [LARGE SCALE GENOMIC DNA]</scope>
    <source>
        <strain evidence="3 4">MDB1-5</strain>
    </source>
</reference>
<gene>
    <name evidence="3" type="ORF">E3O46_02710</name>
</gene>
<dbReference type="InterPro" id="IPR036895">
    <property type="entry name" value="Uracil-DNA_glycosylase-like_sf"/>
</dbReference>
<evidence type="ECO:0000313" key="4">
    <source>
        <dbReference type="Proteomes" id="UP000297604"/>
    </source>
</evidence>
<name>A0ABY2ISY2_9MICO</name>
<feature type="region of interest" description="Disordered" evidence="1">
    <location>
        <begin position="1"/>
        <end position="43"/>
    </location>
</feature>
<dbReference type="InterPro" id="IPR005122">
    <property type="entry name" value="Uracil-DNA_glycosylase-like"/>
</dbReference>
<comment type="caution">
    <text evidence="3">The sequence shown here is derived from an EMBL/GenBank/DDBJ whole genome shotgun (WGS) entry which is preliminary data.</text>
</comment>
<proteinExistence type="predicted"/>